<dbReference type="KEGG" id="aca:ACP_0371"/>
<dbReference type="InParanoid" id="C1F9Z4"/>
<sequence>MKGSFFAVAQEIGALVEAKNRAYGSSFAKSGDFLRLLYPAGLRPDQYDDALLQVRIFDKQMRIATDRDAFGESPYRDMAGYGILGATMRATKGANSSDHSAGAAMSETGVQQAREREVSQVLQRRVPRGRPARTKTKRNAGDVSELRSKSSASTRTPGKTKGA</sequence>
<gene>
    <name evidence="2" type="ordered locus">ACP_0371</name>
</gene>
<dbReference type="STRING" id="240015.ACP_0371"/>
<keyword evidence="3" id="KW-1185">Reference proteome</keyword>
<dbReference type="eggNOG" id="ENOG5034390">
    <property type="taxonomic scope" value="Bacteria"/>
</dbReference>
<evidence type="ECO:0000256" key="1">
    <source>
        <dbReference type="SAM" id="MobiDB-lite"/>
    </source>
</evidence>
<dbReference type="HOGENOM" id="CLU_1623593_0_0_0"/>
<dbReference type="EMBL" id="CP001472">
    <property type="protein sequence ID" value="ACO31404.1"/>
    <property type="molecule type" value="Genomic_DNA"/>
</dbReference>
<dbReference type="RefSeq" id="WP_012680770.1">
    <property type="nucleotide sequence ID" value="NC_012483.1"/>
</dbReference>
<proteinExistence type="predicted"/>
<organism evidence="2 3">
    <name type="scientific">Acidobacterium capsulatum (strain ATCC 51196 / DSM 11244 / BCRC 80197 / JCM 7670 / NBRC 15755 / NCIMB 13165 / 161)</name>
    <dbReference type="NCBI Taxonomy" id="240015"/>
    <lineage>
        <taxon>Bacteria</taxon>
        <taxon>Pseudomonadati</taxon>
        <taxon>Acidobacteriota</taxon>
        <taxon>Terriglobia</taxon>
        <taxon>Terriglobales</taxon>
        <taxon>Acidobacteriaceae</taxon>
        <taxon>Acidobacterium</taxon>
    </lineage>
</organism>
<reference evidence="2 3" key="1">
    <citation type="journal article" date="2009" name="Appl. Environ. Microbiol.">
        <title>Three genomes from the phylum Acidobacteria provide insight into the lifestyles of these microorganisms in soils.</title>
        <authorList>
            <person name="Ward N.L."/>
            <person name="Challacombe J.F."/>
            <person name="Janssen P.H."/>
            <person name="Henrissat B."/>
            <person name="Coutinho P.M."/>
            <person name="Wu M."/>
            <person name="Xie G."/>
            <person name="Haft D.H."/>
            <person name="Sait M."/>
            <person name="Badger J."/>
            <person name="Barabote R.D."/>
            <person name="Bradley B."/>
            <person name="Brettin T.S."/>
            <person name="Brinkac L.M."/>
            <person name="Bruce D."/>
            <person name="Creasy T."/>
            <person name="Daugherty S.C."/>
            <person name="Davidsen T.M."/>
            <person name="DeBoy R.T."/>
            <person name="Detter J.C."/>
            <person name="Dodson R.J."/>
            <person name="Durkin A.S."/>
            <person name="Ganapathy A."/>
            <person name="Gwinn-Giglio M."/>
            <person name="Han C.S."/>
            <person name="Khouri H."/>
            <person name="Kiss H."/>
            <person name="Kothari S.P."/>
            <person name="Madupu R."/>
            <person name="Nelson K.E."/>
            <person name="Nelson W.C."/>
            <person name="Paulsen I."/>
            <person name="Penn K."/>
            <person name="Ren Q."/>
            <person name="Rosovitz M.J."/>
            <person name="Selengut J.D."/>
            <person name="Shrivastava S."/>
            <person name="Sullivan S.A."/>
            <person name="Tapia R."/>
            <person name="Thompson L.S."/>
            <person name="Watkins K.L."/>
            <person name="Yang Q."/>
            <person name="Yu C."/>
            <person name="Zafar N."/>
            <person name="Zhou L."/>
            <person name="Kuske C.R."/>
        </authorList>
    </citation>
    <scope>NUCLEOTIDE SEQUENCE [LARGE SCALE GENOMIC DNA]</scope>
    <source>
        <strain evidence="3">ATCC 51196 / DSM 11244 / BCRC 80197 / JCM 7670 / NBRC 15755 / NCIMB 13165 / 161</strain>
    </source>
</reference>
<dbReference type="OrthoDB" id="5522901at2"/>
<dbReference type="AlphaFoldDB" id="C1F9Z4"/>
<evidence type="ECO:0000313" key="3">
    <source>
        <dbReference type="Proteomes" id="UP000002207"/>
    </source>
</evidence>
<protein>
    <submittedName>
        <fullName evidence="2">Uncharacterized protein</fullName>
    </submittedName>
</protein>
<feature type="region of interest" description="Disordered" evidence="1">
    <location>
        <begin position="91"/>
        <end position="163"/>
    </location>
</feature>
<feature type="compositionally biased region" description="Basic residues" evidence="1">
    <location>
        <begin position="125"/>
        <end position="138"/>
    </location>
</feature>
<accession>C1F9Z4</accession>
<dbReference type="Proteomes" id="UP000002207">
    <property type="component" value="Chromosome"/>
</dbReference>
<evidence type="ECO:0000313" key="2">
    <source>
        <dbReference type="EMBL" id="ACO31404.1"/>
    </source>
</evidence>
<name>C1F9Z4_ACIC5</name>